<comment type="caution">
    <text evidence="1">The sequence shown here is derived from an EMBL/GenBank/DDBJ whole genome shotgun (WGS) entry which is preliminary data.</text>
</comment>
<name>A0ABW4R6P6_9RHOB</name>
<dbReference type="Proteomes" id="UP001597213">
    <property type="component" value="Unassembled WGS sequence"/>
</dbReference>
<accession>A0ABW4R6P6</accession>
<sequence>MSTDFDDWLTRTHAEAGDFTVLVVLVGIAEDRVDLLRSTHMHVMGTEIEWAQLAQMLDGSGVAWSGVVLFRAGREGLVPDDEARNRLQSLMRAMTADRGLIRDGAFFNRDGLSLRLDDAEPQPPRLT</sequence>
<proteinExistence type="predicted"/>
<evidence type="ECO:0000313" key="2">
    <source>
        <dbReference type="Proteomes" id="UP001597213"/>
    </source>
</evidence>
<organism evidence="1 2">
    <name type="scientific">Paracoccus pacificus</name>
    <dbReference type="NCBI Taxonomy" id="1463598"/>
    <lineage>
        <taxon>Bacteria</taxon>
        <taxon>Pseudomonadati</taxon>
        <taxon>Pseudomonadota</taxon>
        <taxon>Alphaproteobacteria</taxon>
        <taxon>Rhodobacterales</taxon>
        <taxon>Paracoccaceae</taxon>
        <taxon>Paracoccus</taxon>
    </lineage>
</organism>
<protein>
    <submittedName>
        <fullName evidence="1">Uncharacterized protein</fullName>
    </submittedName>
</protein>
<dbReference type="EMBL" id="JBHUEN010000021">
    <property type="protein sequence ID" value="MFD1881878.1"/>
    <property type="molecule type" value="Genomic_DNA"/>
</dbReference>
<evidence type="ECO:0000313" key="1">
    <source>
        <dbReference type="EMBL" id="MFD1881878.1"/>
    </source>
</evidence>
<reference evidence="2" key="1">
    <citation type="journal article" date="2019" name="Int. J. Syst. Evol. Microbiol.">
        <title>The Global Catalogue of Microorganisms (GCM) 10K type strain sequencing project: providing services to taxonomists for standard genome sequencing and annotation.</title>
        <authorList>
            <consortium name="The Broad Institute Genomics Platform"/>
            <consortium name="The Broad Institute Genome Sequencing Center for Infectious Disease"/>
            <person name="Wu L."/>
            <person name="Ma J."/>
        </authorList>
    </citation>
    <scope>NUCLEOTIDE SEQUENCE [LARGE SCALE GENOMIC DNA]</scope>
    <source>
        <strain evidence="2">CCUG 56029</strain>
    </source>
</reference>
<keyword evidence="2" id="KW-1185">Reference proteome</keyword>
<gene>
    <name evidence="1" type="ORF">ACFSCT_09135</name>
</gene>
<dbReference type="RefSeq" id="WP_379142096.1">
    <property type="nucleotide sequence ID" value="NZ_JBHUEN010000021.1"/>
</dbReference>